<accession>A0A8S5ME86</accession>
<evidence type="ECO:0000313" key="1">
    <source>
        <dbReference type="EMBL" id="DAD80637.1"/>
    </source>
</evidence>
<organism evidence="1">
    <name type="scientific">Siphoviridae sp. ctS1E53</name>
    <dbReference type="NCBI Taxonomy" id="2826340"/>
    <lineage>
        <taxon>Viruses</taxon>
        <taxon>Duplodnaviria</taxon>
        <taxon>Heunggongvirae</taxon>
        <taxon>Uroviricota</taxon>
        <taxon>Caudoviricetes</taxon>
    </lineage>
</organism>
<name>A0A8S5ME86_9CAUD</name>
<sequence length="75" mass="8419">MNPLFKQLGGMGAHMPGPMGQFQSMVQQFQKFRQSFTGDPKAEVEKLLRTGQMSQQQLDQLQQAAQMFQCLLGGQ</sequence>
<reference evidence="1" key="1">
    <citation type="journal article" date="2021" name="Proc. Natl. Acad. Sci. U.S.A.">
        <title>A Catalog of Tens of Thousands of Viruses from Human Metagenomes Reveals Hidden Associations with Chronic Diseases.</title>
        <authorList>
            <person name="Tisza M.J."/>
            <person name="Buck C.B."/>
        </authorList>
    </citation>
    <scope>NUCLEOTIDE SEQUENCE</scope>
    <source>
        <strain evidence="1">CtS1E53</strain>
    </source>
</reference>
<proteinExistence type="predicted"/>
<dbReference type="EMBL" id="BK014885">
    <property type="protein sequence ID" value="DAD80637.1"/>
    <property type="molecule type" value="Genomic_DNA"/>
</dbReference>
<protein>
    <submittedName>
        <fullName evidence="1">Uncharacterized protein</fullName>
    </submittedName>
</protein>